<sequence>MTDKIRYVRQLSAESAGEAPGRGRLQGRKILIVGGGQSTFDAATDPVGNGRAMSLLFAREGAQVAVADVNRASADDTVQRIVAEGGKAFSIEADISREDAVNRMIDEAREGLGGFDGMVLNVGIGVGALGLEGVDLKEWNDTFAVNLTGPMLCCRKALKHIADGSSIVFISSIAALRSGSQLIAYDASKAALGGLMRNVAKEGARRGIRANTICPGLVDTPLGRHTSAGRPSRSAAGVPFGRMATGWEIAYAALFFMSDESVYVNAQTLAVDSGITGL</sequence>
<dbReference type="Proteomes" id="UP000050863">
    <property type="component" value="Unassembled WGS sequence"/>
</dbReference>
<comment type="similarity">
    <text evidence="1">Belongs to the short-chain dehydrogenases/reductases (SDR) family.</text>
</comment>
<evidence type="ECO:0000313" key="3">
    <source>
        <dbReference type="Proteomes" id="UP000050863"/>
    </source>
</evidence>
<dbReference type="FunFam" id="3.40.50.720:FF:000084">
    <property type="entry name" value="Short-chain dehydrogenase reductase"/>
    <property type="match status" value="1"/>
</dbReference>
<dbReference type="OrthoDB" id="9797020at2"/>
<organism evidence="2 3">
    <name type="scientific">Bradyrhizobium jicamae</name>
    <dbReference type="NCBI Taxonomy" id="280332"/>
    <lineage>
        <taxon>Bacteria</taxon>
        <taxon>Pseudomonadati</taxon>
        <taxon>Pseudomonadota</taxon>
        <taxon>Alphaproteobacteria</taxon>
        <taxon>Hyphomicrobiales</taxon>
        <taxon>Nitrobacteraceae</taxon>
        <taxon>Bradyrhizobium</taxon>
    </lineage>
</organism>
<gene>
    <name evidence="2" type="ORF">CQ12_02805</name>
</gene>
<dbReference type="SUPFAM" id="SSF51735">
    <property type="entry name" value="NAD(P)-binding Rossmann-fold domains"/>
    <property type="match status" value="1"/>
</dbReference>
<comment type="caution">
    <text evidence="2">The sequence shown here is derived from an EMBL/GenBank/DDBJ whole genome shotgun (WGS) entry which is preliminary data.</text>
</comment>
<dbReference type="AlphaFoldDB" id="A0A0R3LDW9"/>
<dbReference type="CDD" id="cd05233">
    <property type="entry name" value="SDR_c"/>
    <property type="match status" value="1"/>
</dbReference>
<dbReference type="PANTHER" id="PTHR42760">
    <property type="entry name" value="SHORT-CHAIN DEHYDROGENASES/REDUCTASES FAMILY MEMBER"/>
    <property type="match status" value="1"/>
</dbReference>
<evidence type="ECO:0000313" key="2">
    <source>
        <dbReference type="EMBL" id="KRR06074.1"/>
    </source>
</evidence>
<protein>
    <submittedName>
        <fullName evidence="2">Oxidoreductase</fullName>
    </submittedName>
</protein>
<keyword evidence="3" id="KW-1185">Reference proteome</keyword>
<evidence type="ECO:0000256" key="1">
    <source>
        <dbReference type="ARBA" id="ARBA00006484"/>
    </source>
</evidence>
<dbReference type="GO" id="GO:0016616">
    <property type="term" value="F:oxidoreductase activity, acting on the CH-OH group of donors, NAD or NADP as acceptor"/>
    <property type="evidence" value="ECO:0007669"/>
    <property type="project" value="TreeGrafter"/>
</dbReference>
<accession>A0A0R3LDW9</accession>
<name>A0A0R3LDW9_9BRAD</name>
<dbReference type="EMBL" id="LLXZ01000120">
    <property type="protein sequence ID" value="KRR06074.1"/>
    <property type="molecule type" value="Genomic_DNA"/>
</dbReference>
<dbReference type="Gene3D" id="3.40.50.720">
    <property type="entry name" value="NAD(P)-binding Rossmann-like Domain"/>
    <property type="match status" value="1"/>
</dbReference>
<reference evidence="2 3" key="1">
    <citation type="submission" date="2014-03" db="EMBL/GenBank/DDBJ databases">
        <title>Bradyrhizobium valentinum sp. nov., isolated from effective nodules of Lupinus mariae-josephae, a lupine endemic of basic-lime soils in Eastern Spain.</title>
        <authorList>
            <person name="Duran D."/>
            <person name="Rey L."/>
            <person name="Navarro A."/>
            <person name="Busquets A."/>
            <person name="Imperial J."/>
            <person name="Ruiz-Argueso T."/>
        </authorList>
    </citation>
    <scope>NUCLEOTIDE SEQUENCE [LARGE SCALE GENOMIC DNA]</scope>
    <source>
        <strain evidence="2 3">PAC68</strain>
    </source>
</reference>
<dbReference type="InterPro" id="IPR002347">
    <property type="entry name" value="SDR_fam"/>
</dbReference>
<dbReference type="InterPro" id="IPR036291">
    <property type="entry name" value="NAD(P)-bd_dom_sf"/>
</dbReference>
<proteinExistence type="inferred from homology"/>
<dbReference type="RefSeq" id="WP_057837059.1">
    <property type="nucleotide sequence ID" value="NZ_LLXZ01000120.1"/>
</dbReference>
<dbReference type="Pfam" id="PF13561">
    <property type="entry name" value="adh_short_C2"/>
    <property type="match status" value="1"/>
</dbReference>
<dbReference type="STRING" id="280332.CQ12_02805"/>
<dbReference type="PRINTS" id="PR00081">
    <property type="entry name" value="GDHRDH"/>
</dbReference>